<dbReference type="Proteomes" id="UP000469215">
    <property type="component" value="Unassembled WGS sequence"/>
</dbReference>
<dbReference type="PANTHER" id="PTHR43805:SF1">
    <property type="entry name" value="GP-PDE DOMAIN-CONTAINING PROTEIN"/>
    <property type="match status" value="1"/>
</dbReference>
<evidence type="ECO:0000313" key="3">
    <source>
        <dbReference type="Proteomes" id="UP000469215"/>
    </source>
</evidence>
<protein>
    <submittedName>
        <fullName evidence="2">Glycerophosphodiester phosphodiesterase</fullName>
    </submittedName>
</protein>
<dbReference type="PANTHER" id="PTHR43805">
    <property type="entry name" value="GLYCEROPHOSPHORYL DIESTER PHOSPHODIESTERASE"/>
    <property type="match status" value="1"/>
</dbReference>
<dbReference type="Pfam" id="PF03009">
    <property type="entry name" value="GDPD"/>
    <property type="match status" value="1"/>
</dbReference>
<dbReference type="Gene3D" id="3.20.20.190">
    <property type="entry name" value="Phosphatidylinositol (PI) phosphodiesterase"/>
    <property type="match status" value="1"/>
</dbReference>
<proteinExistence type="predicted"/>
<dbReference type="RefSeq" id="WP_160952360.1">
    <property type="nucleotide sequence ID" value="NZ_WWEQ01000007.1"/>
</dbReference>
<accession>A0A6N9H4S4</accession>
<reference evidence="2 3" key="1">
    <citation type="submission" date="2020-01" db="EMBL/GenBank/DDBJ databases">
        <authorList>
            <person name="Deng T."/>
        </authorList>
    </citation>
    <scope>NUCLEOTIDE SEQUENCE [LARGE SCALE GENOMIC DNA]</scope>
    <source>
        <strain evidence="2 3">5221</strain>
    </source>
</reference>
<feature type="domain" description="GP-PDE" evidence="1">
    <location>
        <begin position="10"/>
        <end position="240"/>
    </location>
</feature>
<name>A0A6N9H4S4_9MICO</name>
<organism evidence="2 3">
    <name type="scientific">Brevibacterium rongguiense</name>
    <dbReference type="NCBI Taxonomy" id="2695267"/>
    <lineage>
        <taxon>Bacteria</taxon>
        <taxon>Bacillati</taxon>
        <taxon>Actinomycetota</taxon>
        <taxon>Actinomycetes</taxon>
        <taxon>Micrococcales</taxon>
        <taxon>Brevibacteriaceae</taxon>
        <taxon>Brevibacterium</taxon>
    </lineage>
</organism>
<dbReference type="GO" id="GO:0006629">
    <property type="term" value="P:lipid metabolic process"/>
    <property type="evidence" value="ECO:0007669"/>
    <property type="project" value="InterPro"/>
</dbReference>
<dbReference type="SUPFAM" id="SSF51695">
    <property type="entry name" value="PLC-like phosphodiesterases"/>
    <property type="match status" value="1"/>
</dbReference>
<dbReference type="PROSITE" id="PS51704">
    <property type="entry name" value="GP_PDE"/>
    <property type="match status" value="1"/>
</dbReference>
<dbReference type="InterPro" id="IPR017946">
    <property type="entry name" value="PLC-like_Pdiesterase_TIM-brl"/>
</dbReference>
<dbReference type="InterPro" id="IPR030395">
    <property type="entry name" value="GP_PDE_dom"/>
</dbReference>
<evidence type="ECO:0000313" key="2">
    <source>
        <dbReference type="EMBL" id="MYM18919.1"/>
    </source>
</evidence>
<dbReference type="EMBL" id="WWEQ01000007">
    <property type="protein sequence ID" value="MYM18919.1"/>
    <property type="molecule type" value="Genomic_DNA"/>
</dbReference>
<dbReference type="AlphaFoldDB" id="A0A6N9H4S4"/>
<gene>
    <name evidence="2" type="ORF">GSY69_02710</name>
</gene>
<dbReference type="GO" id="GO:0008081">
    <property type="term" value="F:phosphoric diester hydrolase activity"/>
    <property type="evidence" value="ECO:0007669"/>
    <property type="project" value="InterPro"/>
</dbReference>
<keyword evidence="3" id="KW-1185">Reference proteome</keyword>
<comment type="caution">
    <text evidence="2">The sequence shown here is derived from an EMBL/GenBank/DDBJ whole genome shotgun (WGS) entry which is preliminary data.</text>
</comment>
<evidence type="ECO:0000259" key="1">
    <source>
        <dbReference type="PROSITE" id="PS51704"/>
    </source>
</evidence>
<sequence length="247" mass="26523">MIPLPAAASAAVIAHRGGLWPDCEENSLAAFERAAQAGLQWAETDVHASADGVLYAVHDPSLKRTAGVAARIEQLSSARLDRLRLLDGSRVPRLVDVLETAPTLSFNVDVKADSGTEPMIRLAREPRLRKRLRLASFSARRLRRLRAAVPGVRTSAGTGEIALAAAGGMRALDERIDCLQVPEARAGIRVVTPRLIAAAHRTGRQVHVWTVNAAAQMERLAALGVDAIVTDDVELGLRAFARGPRPH</sequence>